<evidence type="ECO:0000313" key="6">
    <source>
        <dbReference type="EMBL" id="ACO33281.1"/>
    </source>
</evidence>
<dbReference type="PANTHER" id="PTHR39181">
    <property type="entry name" value="TYROSINE-PROTEIN PHOSPHATASE YWQE"/>
    <property type="match status" value="1"/>
</dbReference>
<protein>
    <recommendedName>
        <fullName evidence="2">protein-tyrosine-phosphatase</fullName>
        <ecNumber evidence="2">3.1.3.48</ecNumber>
    </recommendedName>
</protein>
<evidence type="ECO:0000256" key="3">
    <source>
        <dbReference type="ARBA" id="ARBA00022801"/>
    </source>
</evidence>
<feature type="region of interest" description="Disordered" evidence="5">
    <location>
        <begin position="234"/>
        <end position="265"/>
    </location>
</feature>
<dbReference type="AlphaFoldDB" id="C1F266"/>
<comment type="catalytic activity">
    <reaction evidence="4">
        <text>O-phospho-L-tyrosyl-[protein] + H2O = L-tyrosyl-[protein] + phosphate</text>
        <dbReference type="Rhea" id="RHEA:10684"/>
        <dbReference type="Rhea" id="RHEA-COMP:10136"/>
        <dbReference type="Rhea" id="RHEA-COMP:20101"/>
        <dbReference type="ChEBI" id="CHEBI:15377"/>
        <dbReference type="ChEBI" id="CHEBI:43474"/>
        <dbReference type="ChEBI" id="CHEBI:46858"/>
        <dbReference type="ChEBI" id="CHEBI:61978"/>
        <dbReference type="EC" id="3.1.3.48"/>
    </reaction>
</comment>
<dbReference type="Pfam" id="PF19567">
    <property type="entry name" value="CpsB_CapC"/>
    <property type="match status" value="1"/>
</dbReference>
<evidence type="ECO:0000256" key="4">
    <source>
        <dbReference type="ARBA" id="ARBA00051722"/>
    </source>
</evidence>
<dbReference type="HOGENOM" id="CLU_085966_1_0_0"/>
<keyword evidence="7" id="KW-1185">Reference proteome</keyword>
<dbReference type="SUPFAM" id="SSF51556">
    <property type="entry name" value="Metallo-dependent hydrolases"/>
    <property type="match status" value="1"/>
</dbReference>
<dbReference type="PIRSF" id="PIRSF016557">
    <property type="entry name" value="Caps_synth_CpsB"/>
    <property type="match status" value="1"/>
</dbReference>
<dbReference type="eggNOG" id="COG4464">
    <property type="taxonomic scope" value="Bacteria"/>
</dbReference>
<dbReference type="GO" id="GO:0030145">
    <property type="term" value="F:manganese ion binding"/>
    <property type="evidence" value="ECO:0007669"/>
    <property type="project" value="InterPro"/>
</dbReference>
<dbReference type="InParanoid" id="C1F266"/>
<dbReference type="UniPathway" id="UPA00934"/>
<dbReference type="STRING" id="240015.ACP_0726"/>
<dbReference type="KEGG" id="aca:ACP_0726"/>
<dbReference type="GO" id="GO:0004725">
    <property type="term" value="F:protein tyrosine phosphatase activity"/>
    <property type="evidence" value="ECO:0007669"/>
    <property type="project" value="UniProtKB-EC"/>
</dbReference>
<dbReference type="GO" id="GO:0045227">
    <property type="term" value="P:capsule polysaccharide biosynthetic process"/>
    <property type="evidence" value="ECO:0007669"/>
    <property type="project" value="UniProtKB-UniPathway"/>
</dbReference>
<reference evidence="6 7" key="1">
    <citation type="journal article" date="2009" name="Appl. Environ. Microbiol.">
        <title>Three genomes from the phylum Acidobacteria provide insight into the lifestyles of these microorganisms in soils.</title>
        <authorList>
            <person name="Ward N.L."/>
            <person name="Challacombe J.F."/>
            <person name="Janssen P.H."/>
            <person name="Henrissat B."/>
            <person name="Coutinho P.M."/>
            <person name="Wu M."/>
            <person name="Xie G."/>
            <person name="Haft D.H."/>
            <person name="Sait M."/>
            <person name="Badger J."/>
            <person name="Barabote R.D."/>
            <person name="Bradley B."/>
            <person name="Brettin T.S."/>
            <person name="Brinkac L.M."/>
            <person name="Bruce D."/>
            <person name="Creasy T."/>
            <person name="Daugherty S.C."/>
            <person name="Davidsen T.M."/>
            <person name="DeBoy R.T."/>
            <person name="Detter J.C."/>
            <person name="Dodson R.J."/>
            <person name="Durkin A.S."/>
            <person name="Ganapathy A."/>
            <person name="Gwinn-Giglio M."/>
            <person name="Han C.S."/>
            <person name="Khouri H."/>
            <person name="Kiss H."/>
            <person name="Kothari S.P."/>
            <person name="Madupu R."/>
            <person name="Nelson K.E."/>
            <person name="Nelson W.C."/>
            <person name="Paulsen I."/>
            <person name="Penn K."/>
            <person name="Ren Q."/>
            <person name="Rosovitz M.J."/>
            <person name="Selengut J.D."/>
            <person name="Shrivastava S."/>
            <person name="Sullivan S.A."/>
            <person name="Tapia R."/>
            <person name="Thompson L.S."/>
            <person name="Watkins K.L."/>
            <person name="Yang Q."/>
            <person name="Yu C."/>
            <person name="Zafar N."/>
            <person name="Zhou L."/>
            <person name="Kuske C.R."/>
        </authorList>
    </citation>
    <scope>NUCLEOTIDE SEQUENCE [LARGE SCALE GENOMIC DNA]</scope>
    <source>
        <strain evidence="7">ATCC 51196 / DSM 11244 / BCRC 80197 / JCM 7670 / NBRC 15755 / NCIMB 13165 / 161</strain>
    </source>
</reference>
<sequence length="265" mass="29891">MIDIHHHLIFGVDDGAVDLETSVRMAEMAANDGITHIACTPHAISRFPYQFEVNAERRAMIQERVGNRVILGAGCDFHLSFDNIEDALKNPKKYTINGKNYLLVEFDDFHIPQSITDTFYELTLAGARPILTHPERNLLLQKEPERIAEWLEHGCLVQITSNSLTGRFGKTAQSMGFRLLDKGWVHFLATDAHNTESRPPVMSEARRLVAERYGAEVAERLCVTNPLAVFEGRPVPKAPRSRYDEADDEPGPRHGGFFSRLLGRK</sequence>
<dbReference type="Proteomes" id="UP000002207">
    <property type="component" value="Chromosome"/>
</dbReference>
<evidence type="ECO:0000313" key="7">
    <source>
        <dbReference type="Proteomes" id="UP000002207"/>
    </source>
</evidence>
<evidence type="ECO:0000256" key="2">
    <source>
        <dbReference type="ARBA" id="ARBA00013064"/>
    </source>
</evidence>
<gene>
    <name evidence="6" type="ordered locus">ACP_0726</name>
</gene>
<organism evidence="6 7">
    <name type="scientific">Acidobacterium capsulatum (strain ATCC 51196 / DSM 11244 / BCRC 80197 / JCM 7670 / NBRC 15755 / NCIMB 13165 / 161)</name>
    <dbReference type="NCBI Taxonomy" id="240015"/>
    <lineage>
        <taxon>Bacteria</taxon>
        <taxon>Pseudomonadati</taxon>
        <taxon>Acidobacteriota</taxon>
        <taxon>Terriglobia</taxon>
        <taxon>Terriglobales</taxon>
        <taxon>Acidobacteriaceae</taxon>
        <taxon>Acidobacterium</taxon>
    </lineage>
</organism>
<accession>C1F266</accession>
<proteinExistence type="inferred from homology"/>
<dbReference type="Gene3D" id="3.20.20.140">
    <property type="entry name" value="Metal-dependent hydrolases"/>
    <property type="match status" value="1"/>
</dbReference>
<dbReference type="PANTHER" id="PTHR39181:SF1">
    <property type="entry name" value="TYROSINE-PROTEIN PHOSPHATASE YWQE"/>
    <property type="match status" value="1"/>
</dbReference>
<dbReference type="OrthoDB" id="9788539at2"/>
<dbReference type="RefSeq" id="WP_015895899.1">
    <property type="nucleotide sequence ID" value="NC_012483.1"/>
</dbReference>
<comment type="similarity">
    <text evidence="1">Belongs to the metallo-dependent hydrolases superfamily. CpsB/CapC family.</text>
</comment>
<name>C1F266_ACIC5</name>
<dbReference type="EMBL" id="CP001472">
    <property type="protein sequence ID" value="ACO33281.1"/>
    <property type="molecule type" value="Genomic_DNA"/>
</dbReference>
<dbReference type="EC" id="3.1.3.48" evidence="2"/>
<dbReference type="InterPro" id="IPR032466">
    <property type="entry name" value="Metal_Hydrolase"/>
</dbReference>
<evidence type="ECO:0000256" key="5">
    <source>
        <dbReference type="SAM" id="MobiDB-lite"/>
    </source>
</evidence>
<keyword evidence="3 6" id="KW-0378">Hydrolase</keyword>
<evidence type="ECO:0000256" key="1">
    <source>
        <dbReference type="ARBA" id="ARBA00005750"/>
    </source>
</evidence>
<dbReference type="InterPro" id="IPR016667">
    <property type="entry name" value="Caps_polysacc_synth_CpsB/CapC"/>
</dbReference>